<dbReference type="HOGENOM" id="CLU_1062610_0_0_1"/>
<evidence type="ECO:0000313" key="2">
    <source>
        <dbReference type="EMBL" id="ELU14826.1"/>
    </source>
</evidence>
<keyword evidence="4" id="KW-1185">Reference proteome</keyword>
<organism evidence="2">
    <name type="scientific">Capitella teleta</name>
    <name type="common">Polychaete worm</name>
    <dbReference type="NCBI Taxonomy" id="283909"/>
    <lineage>
        <taxon>Eukaryota</taxon>
        <taxon>Metazoa</taxon>
        <taxon>Spiralia</taxon>
        <taxon>Lophotrochozoa</taxon>
        <taxon>Annelida</taxon>
        <taxon>Polychaeta</taxon>
        <taxon>Sedentaria</taxon>
        <taxon>Scolecida</taxon>
        <taxon>Capitellidae</taxon>
        <taxon>Capitella</taxon>
    </lineage>
</organism>
<dbReference type="Proteomes" id="UP000014760">
    <property type="component" value="Unassembled WGS sequence"/>
</dbReference>
<feature type="region of interest" description="Disordered" evidence="1">
    <location>
        <begin position="43"/>
        <end position="89"/>
    </location>
</feature>
<name>R7VEV0_CAPTE</name>
<evidence type="ECO:0000313" key="3">
    <source>
        <dbReference type="EnsemblMetazoa" id="CapteP211871"/>
    </source>
</evidence>
<reference evidence="4" key="1">
    <citation type="submission" date="2012-12" db="EMBL/GenBank/DDBJ databases">
        <authorList>
            <person name="Hellsten U."/>
            <person name="Grimwood J."/>
            <person name="Chapman J.A."/>
            <person name="Shapiro H."/>
            <person name="Aerts A."/>
            <person name="Otillar R.P."/>
            <person name="Terry A.Y."/>
            <person name="Boore J.L."/>
            <person name="Simakov O."/>
            <person name="Marletaz F."/>
            <person name="Cho S.-J."/>
            <person name="Edsinger-Gonzales E."/>
            <person name="Havlak P."/>
            <person name="Kuo D.-H."/>
            <person name="Larsson T."/>
            <person name="Lv J."/>
            <person name="Arendt D."/>
            <person name="Savage R."/>
            <person name="Osoegawa K."/>
            <person name="de Jong P."/>
            <person name="Lindberg D.R."/>
            <person name="Seaver E.C."/>
            <person name="Weisblat D.A."/>
            <person name="Putnam N.H."/>
            <person name="Grigoriev I.V."/>
            <person name="Rokhsar D.S."/>
        </authorList>
    </citation>
    <scope>NUCLEOTIDE SEQUENCE</scope>
    <source>
        <strain evidence="4">I ESC-2004</strain>
    </source>
</reference>
<evidence type="ECO:0000313" key="4">
    <source>
        <dbReference type="Proteomes" id="UP000014760"/>
    </source>
</evidence>
<dbReference type="EMBL" id="KB294244">
    <property type="protein sequence ID" value="ELU14826.1"/>
    <property type="molecule type" value="Genomic_DNA"/>
</dbReference>
<protein>
    <submittedName>
        <fullName evidence="2 3">Uncharacterized protein</fullName>
    </submittedName>
</protein>
<evidence type="ECO:0000256" key="1">
    <source>
        <dbReference type="SAM" id="MobiDB-lite"/>
    </source>
</evidence>
<dbReference type="AlphaFoldDB" id="R7VEV0"/>
<dbReference type="EMBL" id="AMQN01018357">
    <property type="status" value="NOT_ANNOTATED_CDS"/>
    <property type="molecule type" value="Genomic_DNA"/>
</dbReference>
<reference evidence="2 4" key="2">
    <citation type="journal article" date="2013" name="Nature">
        <title>Insights into bilaterian evolution from three spiralian genomes.</title>
        <authorList>
            <person name="Simakov O."/>
            <person name="Marletaz F."/>
            <person name="Cho S.J."/>
            <person name="Edsinger-Gonzales E."/>
            <person name="Havlak P."/>
            <person name="Hellsten U."/>
            <person name="Kuo D.H."/>
            <person name="Larsson T."/>
            <person name="Lv J."/>
            <person name="Arendt D."/>
            <person name="Savage R."/>
            <person name="Osoegawa K."/>
            <person name="de Jong P."/>
            <person name="Grimwood J."/>
            <person name="Chapman J.A."/>
            <person name="Shapiro H."/>
            <person name="Aerts A."/>
            <person name="Otillar R.P."/>
            <person name="Terry A.Y."/>
            <person name="Boore J.L."/>
            <person name="Grigoriev I.V."/>
            <person name="Lindberg D.R."/>
            <person name="Seaver E.C."/>
            <person name="Weisblat D.A."/>
            <person name="Putnam N.H."/>
            <person name="Rokhsar D.S."/>
        </authorList>
    </citation>
    <scope>NUCLEOTIDE SEQUENCE</scope>
    <source>
        <strain evidence="2 4">I ESC-2004</strain>
    </source>
</reference>
<gene>
    <name evidence="2" type="ORF">CAPTEDRAFT_211871</name>
</gene>
<reference evidence="3" key="3">
    <citation type="submission" date="2015-06" db="UniProtKB">
        <authorList>
            <consortium name="EnsemblMetazoa"/>
        </authorList>
    </citation>
    <scope>IDENTIFICATION</scope>
</reference>
<proteinExistence type="predicted"/>
<dbReference type="EnsemblMetazoa" id="CapteT211871">
    <property type="protein sequence ID" value="CapteP211871"/>
    <property type="gene ID" value="CapteG211871"/>
</dbReference>
<accession>R7VEV0</accession>
<sequence length="262" mass="30771">MAQDASVAYEQRFQTSEILSPSMSFSIIRMCGKCELSKRKFAEEEIREEERGRREEEKGRQKQKEERELREEEERVQREEEERRQKEVDDRKLIEEEERVQREEEDRRQKEVEDRKLREVLSCISSERYLNHPTYVKNNEILSMSIQKVTTRPHGEVQIREAIPSDPESIPTSMPWSLGTVMHSQGHHFVYRQHGSAFLTERLGTHVELRLQLDESTAKQRDGFNCGIHTLAFLSDALGVSHHLLPPTTGRANLANILYLQE</sequence>